<gene>
    <name evidence="1" type="ORF">BDY17DRAFT_135210</name>
</gene>
<dbReference type="AlphaFoldDB" id="A0A6A6PYB6"/>
<sequence length="389" mass="43636">MEIPPTSAVLISTLETICFSHLSYVSRNPRYTCQSYISYAQTLKLLQAALARGPLVVDMVRRRELLTSIVLLAQLPDSITNNQAVHESWRVHLWAAIEYAAASAPAVLDFDHPLEAKLMHSIQVNGTLLAISRRTALPVHPRWLENKRLWYQGVTRPFFHVPSALEKADAALCKEDNALDIEILSHELEQLRLETELGEQPWQSARKLTKLEDVDLDQDIEEHAAVTSLATFDNLYVFTEFVAARRFTTTSQLMLVIECTLLRLLHSARDAGTPIPTSRTIEQIENNAFRLASNICMTSHHISRMQTIGNAMLVQLGLSMARQFFEEHGDQAQMEWCDACLAANGRRLVRIEAALPPSRCRINAIIPGWVAACKYQTSGLRIEAGEAGD</sequence>
<dbReference type="RefSeq" id="XP_033591335.1">
    <property type="nucleotide sequence ID" value="XM_033729455.1"/>
</dbReference>
<dbReference type="EMBL" id="MU001634">
    <property type="protein sequence ID" value="KAF2484766.1"/>
    <property type="molecule type" value="Genomic_DNA"/>
</dbReference>
<evidence type="ECO:0008006" key="3">
    <source>
        <dbReference type="Google" id="ProtNLM"/>
    </source>
</evidence>
<keyword evidence="2" id="KW-1185">Reference proteome</keyword>
<protein>
    <recommendedName>
        <fullName evidence="3">Transcription factor domain-containing protein</fullName>
    </recommendedName>
</protein>
<proteinExistence type="predicted"/>
<dbReference type="GeneID" id="54470457"/>
<dbReference type="Proteomes" id="UP000799767">
    <property type="component" value="Unassembled WGS sequence"/>
</dbReference>
<organism evidence="1 2">
    <name type="scientific">Neohortaea acidophila</name>
    <dbReference type="NCBI Taxonomy" id="245834"/>
    <lineage>
        <taxon>Eukaryota</taxon>
        <taxon>Fungi</taxon>
        <taxon>Dikarya</taxon>
        <taxon>Ascomycota</taxon>
        <taxon>Pezizomycotina</taxon>
        <taxon>Dothideomycetes</taxon>
        <taxon>Dothideomycetidae</taxon>
        <taxon>Mycosphaerellales</taxon>
        <taxon>Teratosphaeriaceae</taxon>
        <taxon>Neohortaea</taxon>
    </lineage>
</organism>
<accession>A0A6A6PYB6</accession>
<reference evidence="1" key="1">
    <citation type="journal article" date="2020" name="Stud. Mycol.">
        <title>101 Dothideomycetes genomes: a test case for predicting lifestyles and emergence of pathogens.</title>
        <authorList>
            <person name="Haridas S."/>
            <person name="Albert R."/>
            <person name="Binder M."/>
            <person name="Bloem J."/>
            <person name="Labutti K."/>
            <person name="Salamov A."/>
            <person name="Andreopoulos B."/>
            <person name="Baker S."/>
            <person name="Barry K."/>
            <person name="Bills G."/>
            <person name="Bluhm B."/>
            <person name="Cannon C."/>
            <person name="Castanera R."/>
            <person name="Culley D."/>
            <person name="Daum C."/>
            <person name="Ezra D."/>
            <person name="Gonzalez J."/>
            <person name="Henrissat B."/>
            <person name="Kuo A."/>
            <person name="Liang C."/>
            <person name="Lipzen A."/>
            <person name="Lutzoni F."/>
            <person name="Magnuson J."/>
            <person name="Mondo S."/>
            <person name="Nolan M."/>
            <person name="Ohm R."/>
            <person name="Pangilinan J."/>
            <person name="Park H.-J."/>
            <person name="Ramirez L."/>
            <person name="Alfaro M."/>
            <person name="Sun H."/>
            <person name="Tritt A."/>
            <person name="Yoshinaga Y."/>
            <person name="Zwiers L.-H."/>
            <person name="Turgeon B."/>
            <person name="Goodwin S."/>
            <person name="Spatafora J."/>
            <person name="Crous P."/>
            <person name="Grigoriev I."/>
        </authorList>
    </citation>
    <scope>NUCLEOTIDE SEQUENCE</scope>
    <source>
        <strain evidence="1">CBS 113389</strain>
    </source>
</reference>
<evidence type="ECO:0000313" key="1">
    <source>
        <dbReference type="EMBL" id="KAF2484766.1"/>
    </source>
</evidence>
<evidence type="ECO:0000313" key="2">
    <source>
        <dbReference type="Proteomes" id="UP000799767"/>
    </source>
</evidence>
<name>A0A6A6PYB6_9PEZI</name>